<gene>
    <name evidence="3" type="ORF">Lupro_07190</name>
</gene>
<dbReference type="AlphaFoldDB" id="A0A0X8G6P9"/>
<protein>
    <submittedName>
        <fullName evidence="3">Energy transducer TonB</fullName>
    </submittedName>
</protein>
<evidence type="ECO:0000256" key="1">
    <source>
        <dbReference type="SAM" id="Phobius"/>
    </source>
</evidence>
<reference evidence="4" key="1">
    <citation type="submission" date="2015-12" db="EMBL/GenBank/DDBJ databases">
        <title>Complete genome sequence of Lutibacter profundus strain LP1.</title>
        <authorList>
            <person name="Wissuwa J."/>
            <person name="Le Moine Bauer S."/>
            <person name="Stokke R."/>
            <person name="Dahle H."/>
            <person name="Steen I.H."/>
        </authorList>
    </citation>
    <scope>NUCLEOTIDE SEQUENCE [LARGE SCALE GENOMIC DNA]</scope>
    <source>
        <strain evidence="4">LP1</strain>
    </source>
</reference>
<name>A0A0X8G6P9_9FLAO</name>
<sequence length="239" mass="26692">MEVKKSPKANLENYSKLFMQLGLVLALLVVYLAIEKKTYDRVIGDLGPVVLNAEDDEQTIEIAPPPPPEQKAPPPPTPDKIEIVEDEKEVEETVIESTETDEDDAVEVEEIVDVEEDEDVMEDVPFAIIEDVPVYPGCKGNKAKLRACLQEKITKHVNRKFNSDLASDLGLSPGVKRIFVMFKIDKNGNITNVMARAPHKRLQAEAIRVIKLLPKMIPGKQRGRPVGVKYSLPIAFKVE</sequence>
<keyword evidence="1" id="KW-1133">Transmembrane helix</keyword>
<dbReference type="EMBL" id="CP013355">
    <property type="protein sequence ID" value="AMC11045.1"/>
    <property type="molecule type" value="Genomic_DNA"/>
</dbReference>
<evidence type="ECO:0000313" key="4">
    <source>
        <dbReference type="Proteomes" id="UP000059672"/>
    </source>
</evidence>
<keyword evidence="4" id="KW-1185">Reference proteome</keyword>
<feature type="transmembrane region" description="Helical" evidence="1">
    <location>
        <begin position="17"/>
        <end position="34"/>
    </location>
</feature>
<reference evidence="3 4" key="2">
    <citation type="journal article" date="2016" name="Int. J. Syst. Evol. Microbiol.">
        <title>Lutibacter profundi sp. nov., isolated from a deep-sea hydrothermal system on the Arctic Mid-Ocean Ridge and emended description of the genus Lutibacter.</title>
        <authorList>
            <person name="Le Moine Bauer S."/>
            <person name="Roalkvam I."/>
            <person name="Steen I.H."/>
            <person name="Dahle H."/>
        </authorList>
    </citation>
    <scope>NUCLEOTIDE SEQUENCE [LARGE SCALE GENOMIC DNA]</scope>
    <source>
        <strain evidence="3 4">LP1</strain>
    </source>
</reference>
<dbReference type="KEGG" id="lut:Lupro_07190"/>
<dbReference type="GO" id="GO:0055085">
    <property type="term" value="P:transmembrane transport"/>
    <property type="evidence" value="ECO:0007669"/>
    <property type="project" value="InterPro"/>
</dbReference>
<dbReference type="OrthoDB" id="1522859at2"/>
<accession>A0A0X8G6P9</accession>
<dbReference type="InterPro" id="IPR037682">
    <property type="entry name" value="TonB_C"/>
</dbReference>
<dbReference type="SUPFAM" id="SSF74653">
    <property type="entry name" value="TolA/TonB C-terminal domain"/>
    <property type="match status" value="1"/>
</dbReference>
<dbReference type="STRING" id="1622118.Lupro_07190"/>
<organism evidence="3 4">
    <name type="scientific">Lutibacter profundi</name>
    <dbReference type="NCBI Taxonomy" id="1622118"/>
    <lineage>
        <taxon>Bacteria</taxon>
        <taxon>Pseudomonadati</taxon>
        <taxon>Bacteroidota</taxon>
        <taxon>Flavobacteriia</taxon>
        <taxon>Flavobacteriales</taxon>
        <taxon>Flavobacteriaceae</taxon>
        <taxon>Lutibacter</taxon>
    </lineage>
</organism>
<dbReference type="Pfam" id="PF03544">
    <property type="entry name" value="TonB_C"/>
    <property type="match status" value="1"/>
</dbReference>
<keyword evidence="1" id="KW-0812">Transmembrane</keyword>
<dbReference type="RefSeq" id="WP_068207988.1">
    <property type="nucleotide sequence ID" value="NZ_CP013355.1"/>
</dbReference>
<feature type="domain" description="TonB C-terminal" evidence="2">
    <location>
        <begin position="178"/>
        <end position="237"/>
    </location>
</feature>
<dbReference type="Gene3D" id="3.30.1150.10">
    <property type="match status" value="1"/>
</dbReference>
<dbReference type="Proteomes" id="UP000059672">
    <property type="component" value="Chromosome"/>
</dbReference>
<keyword evidence="1" id="KW-0472">Membrane</keyword>
<evidence type="ECO:0000259" key="2">
    <source>
        <dbReference type="Pfam" id="PF03544"/>
    </source>
</evidence>
<evidence type="ECO:0000313" key="3">
    <source>
        <dbReference type="EMBL" id="AMC11045.1"/>
    </source>
</evidence>
<proteinExistence type="predicted"/>